<feature type="transmembrane region" description="Helical" evidence="10">
    <location>
        <begin position="123"/>
        <end position="143"/>
    </location>
</feature>
<evidence type="ECO:0000256" key="11">
    <source>
        <dbReference type="SAM" id="SignalP"/>
    </source>
</evidence>
<evidence type="ECO:0000256" key="4">
    <source>
        <dbReference type="ARBA" id="ARBA00022538"/>
    </source>
</evidence>
<gene>
    <name evidence="14" type="ORF">HPP92_019062</name>
</gene>
<evidence type="ECO:0000256" key="2">
    <source>
        <dbReference type="ARBA" id="ARBA00008440"/>
    </source>
</evidence>
<dbReference type="EMBL" id="JADCNL010000009">
    <property type="protein sequence ID" value="KAG0467482.1"/>
    <property type="molecule type" value="Genomic_DNA"/>
</dbReference>
<dbReference type="InterPro" id="IPR053951">
    <property type="entry name" value="K_trans_N"/>
</dbReference>
<feature type="domain" description="K+ potassium transporter C-terminal" evidence="13">
    <location>
        <begin position="174"/>
        <end position="394"/>
    </location>
</feature>
<comment type="similarity">
    <text evidence="2">Belongs to the HAK/KUP transporter (TC 2.A.72.3) family.</text>
</comment>
<evidence type="ECO:0000256" key="5">
    <source>
        <dbReference type="ARBA" id="ARBA00022692"/>
    </source>
</evidence>
<evidence type="ECO:0000256" key="7">
    <source>
        <dbReference type="ARBA" id="ARBA00022989"/>
    </source>
</evidence>
<keyword evidence="6" id="KW-0630">Potassium</keyword>
<evidence type="ECO:0000259" key="12">
    <source>
        <dbReference type="Pfam" id="PF02705"/>
    </source>
</evidence>
<dbReference type="Pfam" id="PF02705">
    <property type="entry name" value="K_trans"/>
    <property type="match status" value="1"/>
</dbReference>
<keyword evidence="7 10" id="KW-1133">Transmembrane helix</keyword>
<dbReference type="InterPro" id="IPR053952">
    <property type="entry name" value="K_trans_C"/>
</dbReference>
<keyword evidence="4" id="KW-0633">Potassium transport</keyword>
<feature type="transmembrane region" description="Helical" evidence="10">
    <location>
        <begin position="54"/>
        <end position="74"/>
    </location>
</feature>
<evidence type="ECO:0000256" key="1">
    <source>
        <dbReference type="ARBA" id="ARBA00004141"/>
    </source>
</evidence>
<keyword evidence="3" id="KW-0813">Transport</keyword>
<protein>
    <recommendedName>
        <fullName evidence="16">Potassium transporter</fullName>
    </recommendedName>
</protein>
<reference evidence="14 15" key="1">
    <citation type="journal article" date="2020" name="Nat. Food">
        <title>A phased Vanilla planifolia genome enables genetic improvement of flavour and production.</title>
        <authorList>
            <person name="Hasing T."/>
            <person name="Tang H."/>
            <person name="Brym M."/>
            <person name="Khazi F."/>
            <person name="Huang T."/>
            <person name="Chambers A.H."/>
        </authorList>
    </citation>
    <scope>NUCLEOTIDE SEQUENCE [LARGE SCALE GENOMIC DNA]</scope>
    <source>
        <tissue evidence="14">Leaf</tissue>
    </source>
</reference>
<feature type="transmembrane region" description="Helical" evidence="10">
    <location>
        <begin position="95"/>
        <end position="117"/>
    </location>
</feature>
<proteinExistence type="inferred from homology"/>
<evidence type="ECO:0000256" key="10">
    <source>
        <dbReference type="SAM" id="Phobius"/>
    </source>
</evidence>
<evidence type="ECO:0000256" key="3">
    <source>
        <dbReference type="ARBA" id="ARBA00022448"/>
    </source>
</evidence>
<sequence>MIRWPVLILAVLAASVGSQAIISCTFSIINQSHSLGCFPRVKVIHTSEKITGRIYIPEINWTLMILCIAVAVGFRYAKHMGNAQVIIICWRRSPLIALSFLFFFGSIEALFFSSSVVKFLDGSWLPIILAFFLTTLMFIWHYVSLKKYEHDLLGTVPLDWLLALGQNVGDARVPGIGLVYTDLVSGVPPNFSRFVTNLPAYHRVLVFVCIKYVSVPFVTPAERYLVGRVGPAEHRSYRCIVRYGYRDVRRDANSFESELISSLADFLKREDHCNNFYATQTLDGDDRGLAVVASSSLDEMKPGVAKTVTFDEVNETNPWLSDRAREELKDLHEATEVGATFILGRSDIRTKPVSPIIKKLALMVYNILKANCRGPEVALRVPPESLFEVGMVYDL</sequence>
<evidence type="ECO:0000256" key="9">
    <source>
        <dbReference type="ARBA" id="ARBA00023136"/>
    </source>
</evidence>
<accession>A0A835UMU9</accession>
<dbReference type="PANTHER" id="PTHR30540">
    <property type="entry name" value="OSMOTIC STRESS POTASSIUM TRANSPORTER"/>
    <property type="match status" value="1"/>
</dbReference>
<evidence type="ECO:0000256" key="8">
    <source>
        <dbReference type="ARBA" id="ARBA00023065"/>
    </source>
</evidence>
<dbReference type="PANTHER" id="PTHR30540:SF6">
    <property type="entry name" value="POTASSIUM TRANSPORTER 2"/>
    <property type="match status" value="1"/>
</dbReference>
<organism evidence="14 15">
    <name type="scientific">Vanilla planifolia</name>
    <name type="common">Vanilla</name>
    <dbReference type="NCBI Taxonomy" id="51239"/>
    <lineage>
        <taxon>Eukaryota</taxon>
        <taxon>Viridiplantae</taxon>
        <taxon>Streptophyta</taxon>
        <taxon>Embryophyta</taxon>
        <taxon>Tracheophyta</taxon>
        <taxon>Spermatophyta</taxon>
        <taxon>Magnoliopsida</taxon>
        <taxon>Liliopsida</taxon>
        <taxon>Asparagales</taxon>
        <taxon>Orchidaceae</taxon>
        <taxon>Vanilloideae</taxon>
        <taxon>Vanilleae</taxon>
        <taxon>Vanilla</taxon>
    </lineage>
</organism>
<keyword evidence="11" id="KW-0732">Signal</keyword>
<keyword evidence="9 10" id="KW-0472">Membrane</keyword>
<dbReference type="Proteomes" id="UP000636800">
    <property type="component" value="Unassembled WGS sequence"/>
</dbReference>
<evidence type="ECO:0008006" key="16">
    <source>
        <dbReference type="Google" id="ProtNLM"/>
    </source>
</evidence>
<keyword evidence="8" id="KW-0406">Ion transport</keyword>
<comment type="subcellular location">
    <subcellularLocation>
        <location evidence="1">Membrane</location>
        <topology evidence="1">Multi-pass membrane protein</topology>
    </subcellularLocation>
</comment>
<evidence type="ECO:0000259" key="13">
    <source>
        <dbReference type="Pfam" id="PF22776"/>
    </source>
</evidence>
<feature type="chain" id="PRO_5032389143" description="Potassium transporter" evidence="11">
    <location>
        <begin position="21"/>
        <end position="395"/>
    </location>
</feature>
<evidence type="ECO:0000313" key="14">
    <source>
        <dbReference type="EMBL" id="KAG0467482.1"/>
    </source>
</evidence>
<dbReference type="GO" id="GO:0005886">
    <property type="term" value="C:plasma membrane"/>
    <property type="evidence" value="ECO:0007669"/>
    <property type="project" value="TreeGrafter"/>
</dbReference>
<dbReference type="InterPro" id="IPR003855">
    <property type="entry name" value="K+_transporter"/>
</dbReference>
<dbReference type="GO" id="GO:0015079">
    <property type="term" value="F:potassium ion transmembrane transporter activity"/>
    <property type="evidence" value="ECO:0007669"/>
    <property type="project" value="InterPro"/>
</dbReference>
<feature type="domain" description="K+ potassium transporter integral membrane" evidence="12">
    <location>
        <begin position="2"/>
        <end position="161"/>
    </location>
</feature>
<evidence type="ECO:0000256" key="6">
    <source>
        <dbReference type="ARBA" id="ARBA00022958"/>
    </source>
</evidence>
<evidence type="ECO:0000313" key="15">
    <source>
        <dbReference type="Proteomes" id="UP000636800"/>
    </source>
</evidence>
<dbReference type="AlphaFoldDB" id="A0A835UMU9"/>
<dbReference type="PROSITE" id="PS51257">
    <property type="entry name" value="PROKAR_LIPOPROTEIN"/>
    <property type="match status" value="1"/>
</dbReference>
<keyword evidence="15" id="KW-1185">Reference proteome</keyword>
<feature type="signal peptide" evidence="11">
    <location>
        <begin position="1"/>
        <end position="20"/>
    </location>
</feature>
<comment type="caution">
    <text evidence="14">The sequence shown here is derived from an EMBL/GenBank/DDBJ whole genome shotgun (WGS) entry which is preliminary data.</text>
</comment>
<name>A0A835UMU9_VANPL</name>
<dbReference type="Pfam" id="PF22776">
    <property type="entry name" value="K_trans_C"/>
    <property type="match status" value="1"/>
</dbReference>
<keyword evidence="5 10" id="KW-0812">Transmembrane</keyword>